<comment type="caution">
    <text evidence="1">The sequence shown here is derived from an EMBL/GenBank/DDBJ whole genome shotgun (WGS) entry which is preliminary data.</text>
</comment>
<dbReference type="Proteomes" id="UP000319897">
    <property type="component" value="Unassembled WGS sequence"/>
</dbReference>
<evidence type="ECO:0000313" key="2">
    <source>
        <dbReference type="Proteomes" id="UP000319897"/>
    </source>
</evidence>
<gene>
    <name evidence="1" type="ORF">FJQ54_12220</name>
</gene>
<dbReference type="RefSeq" id="WP_140928694.1">
    <property type="nucleotide sequence ID" value="NZ_VFSU01000028.1"/>
</dbReference>
<protein>
    <submittedName>
        <fullName evidence="1">DUF2292 domain-containing protein</fullName>
    </submittedName>
</protein>
<dbReference type="AlphaFoldDB" id="A0A501XHP9"/>
<sequence length="59" mass="6680">MVTQPLRKDSPRPEPVPDSAVSLIVEALGRVRFGDIRLTVHEGRLVQIDVTERTRFPNN</sequence>
<dbReference type="Pfam" id="PF10055">
    <property type="entry name" value="DUF2292"/>
    <property type="match status" value="1"/>
</dbReference>
<evidence type="ECO:0000313" key="1">
    <source>
        <dbReference type="EMBL" id="TPE60168.1"/>
    </source>
</evidence>
<keyword evidence="2" id="KW-1185">Reference proteome</keyword>
<name>A0A501XHP9_9SPHN</name>
<organism evidence="1 2">
    <name type="scientific">Sandaracinobacter neustonicus</name>
    <dbReference type="NCBI Taxonomy" id="1715348"/>
    <lineage>
        <taxon>Bacteria</taxon>
        <taxon>Pseudomonadati</taxon>
        <taxon>Pseudomonadota</taxon>
        <taxon>Alphaproteobacteria</taxon>
        <taxon>Sphingomonadales</taxon>
        <taxon>Sphingosinicellaceae</taxon>
        <taxon>Sandaracinobacter</taxon>
    </lineage>
</organism>
<accession>A0A501XHP9</accession>
<dbReference type="InterPro" id="IPR018743">
    <property type="entry name" value="DUF2292"/>
</dbReference>
<dbReference type="EMBL" id="VFSU01000028">
    <property type="protein sequence ID" value="TPE60168.1"/>
    <property type="molecule type" value="Genomic_DNA"/>
</dbReference>
<proteinExistence type="predicted"/>
<reference evidence="1 2" key="1">
    <citation type="submission" date="2019-06" db="EMBL/GenBank/DDBJ databases">
        <authorList>
            <person name="Lee I."/>
            <person name="Jang G.I."/>
            <person name="Hwang C.Y."/>
        </authorList>
    </citation>
    <scope>NUCLEOTIDE SEQUENCE [LARGE SCALE GENOMIC DNA]</scope>
    <source>
        <strain evidence="1 2">PAMC 28131</strain>
    </source>
</reference>
<dbReference type="OrthoDB" id="7451540at2"/>